<dbReference type="EMBL" id="JPKY01000113">
    <property type="protein sequence ID" value="KFH41815.1"/>
    <property type="molecule type" value="Genomic_DNA"/>
</dbReference>
<evidence type="ECO:0000256" key="1">
    <source>
        <dbReference type="SAM" id="MobiDB-lite"/>
    </source>
</evidence>
<feature type="compositionally biased region" description="Low complexity" evidence="1">
    <location>
        <begin position="66"/>
        <end position="75"/>
    </location>
</feature>
<feature type="region of interest" description="Disordered" evidence="1">
    <location>
        <begin position="308"/>
        <end position="382"/>
    </location>
</feature>
<evidence type="ECO:0000313" key="2">
    <source>
        <dbReference type="EMBL" id="KFH41815.1"/>
    </source>
</evidence>
<feature type="compositionally biased region" description="Basic and acidic residues" evidence="1">
    <location>
        <begin position="345"/>
        <end position="376"/>
    </location>
</feature>
<feature type="compositionally biased region" description="Polar residues" evidence="1">
    <location>
        <begin position="25"/>
        <end position="35"/>
    </location>
</feature>
<sequence>MDILDIPRSSRESRRATSSRRREFPNNQEYRTTNLGDPYDYERAYVGSTRYGEFDPRQDDDRPYYDFDGPPGDFDYQSRDRYTPGYISRGYGEDEECDPGVPDDYGYGRSGAYGRSTYSYGYSADVDQARQYSYKQGSSRRTGRTSGSYARGYDEGPSRGTPVDDDYQPGSSVPSTEEMWMWSPSERNWVVVSHLHDTGNSTGCHLIRLSLVKLLGYSRSKDINKNDVHNLDTIGGPVSTLGSIRIAYITSTHKDEQQEAKFHVFDSNRASGYDVIFATGSADGGPARRDLWTITHGKRKLPNEKELKEARRRELAEERKKQRERDIEQEEARRRSKAGSSKQRYGQDEREQARETKRSERRYEDIERDSARERTMRGAYSW</sequence>
<protein>
    <submittedName>
        <fullName evidence="2">Uncharacterized protein</fullName>
    </submittedName>
</protein>
<name>A0A086SXI3_HAPC1</name>
<comment type="caution">
    <text evidence="2">The sequence shown here is derived from an EMBL/GenBank/DDBJ whole genome shotgun (WGS) entry which is preliminary data.</text>
</comment>
<feature type="compositionally biased region" description="Low complexity" evidence="1">
    <location>
        <begin position="137"/>
        <end position="151"/>
    </location>
</feature>
<feature type="compositionally biased region" description="Basic and acidic residues" evidence="1">
    <location>
        <begin position="308"/>
        <end position="333"/>
    </location>
</feature>
<dbReference type="HOGENOM" id="CLU_723540_0_0_1"/>
<feature type="compositionally biased region" description="Basic and acidic residues" evidence="1">
    <location>
        <begin position="52"/>
        <end position="65"/>
    </location>
</feature>
<gene>
    <name evidence="2" type="ORF">ACRE_074630</name>
</gene>
<accession>A0A086SXI3</accession>
<organism evidence="2 3">
    <name type="scientific">Hapsidospora chrysogenum (strain ATCC 11550 / CBS 779.69 / DSM 880 / IAM 14645 / JCM 23072 / IMI 49137)</name>
    <name type="common">Acremonium chrysogenum</name>
    <dbReference type="NCBI Taxonomy" id="857340"/>
    <lineage>
        <taxon>Eukaryota</taxon>
        <taxon>Fungi</taxon>
        <taxon>Dikarya</taxon>
        <taxon>Ascomycota</taxon>
        <taxon>Pezizomycotina</taxon>
        <taxon>Sordariomycetes</taxon>
        <taxon>Hypocreomycetidae</taxon>
        <taxon>Hypocreales</taxon>
        <taxon>Bionectriaceae</taxon>
        <taxon>Hapsidospora</taxon>
    </lineage>
</organism>
<feature type="compositionally biased region" description="Basic and acidic residues" evidence="1">
    <location>
        <begin position="8"/>
        <end position="24"/>
    </location>
</feature>
<dbReference type="Proteomes" id="UP000029964">
    <property type="component" value="Unassembled WGS sequence"/>
</dbReference>
<proteinExistence type="predicted"/>
<feature type="region of interest" description="Disordered" evidence="1">
    <location>
        <begin position="1"/>
        <end position="104"/>
    </location>
</feature>
<dbReference type="AlphaFoldDB" id="A0A086SXI3"/>
<feature type="region of interest" description="Disordered" evidence="1">
    <location>
        <begin position="132"/>
        <end position="175"/>
    </location>
</feature>
<reference evidence="3" key="1">
    <citation type="journal article" date="2014" name="Genome Announc.">
        <title>Genome sequence and annotation of Acremonium chrysogenum, producer of the beta-lactam antibiotic cephalosporin C.</title>
        <authorList>
            <person name="Terfehr D."/>
            <person name="Dahlmann T.A."/>
            <person name="Specht T."/>
            <person name="Zadra I."/>
            <person name="Kuernsteiner H."/>
            <person name="Kueck U."/>
        </authorList>
    </citation>
    <scope>NUCLEOTIDE SEQUENCE [LARGE SCALE GENOMIC DNA]</scope>
    <source>
        <strain evidence="3">ATCC 11550 / CBS 779.69 / DSM 880 / IAM 14645 / JCM 23072 / IMI 49137</strain>
    </source>
</reference>
<evidence type="ECO:0000313" key="3">
    <source>
        <dbReference type="Proteomes" id="UP000029964"/>
    </source>
</evidence>
<keyword evidence="3" id="KW-1185">Reference proteome</keyword>